<organism evidence="2 3">
    <name type="scientific">Methylocapsa palsarum</name>
    <dbReference type="NCBI Taxonomy" id="1612308"/>
    <lineage>
        <taxon>Bacteria</taxon>
        <taxon>Pseudomonadati</taxon>
        <taxon>Pseudomonadota</taxon>
        <taxon>Alphaproteobacteria</taxon>
        <taxon>Hyphomicrobiales</taxon>
        <taxon>Beijerinckiaceae</taxon>
        <taxon>Methylocapsa</taxon>
    </lineage>
</organism>
<dbReference type="RefSeq" id="WP_139223520.1">
    <property type="nucleotide sequence ID" value="NZ_FOSN01000003.1"/>
</dbReference>
<gene>
    <name evidence="2" type="ORF">SAMN05444581_103186</name>
</gene>
<sequence length="213" mass="22746">MSASFSWQYWIEAFCVASMSATSYVSTNLDNLVVISAYGARPGYRPFFVKLTFVAVCLMVLSVSYALAKAADALPAYDLRYLGLIPMALGAYQIVGLVMRRGADDDETTEAEAKAAIGFSAYFGFALVLLANSSDSVSVMTPLFADLKSAFVLECFATAVVAAILMGSLAGALGRHPLARVYLEAFAKWILPFVLIAIGALIFVEAPSDIFVG</sequence>
<dbReference type="AlphaFoldDB" id="A0A1I3XKK3"/>
<keyword evidence="1" id="KW-0812">Transmembrane</keyword>
<feature type="transmembrane region" description="Helical" evidence="1">
    <location>
        <begin position="185"/>
        <end position="204"/>
    </location>
</feature>
<feature type="transmembrane region" description="Helical" evidence="1">
    <location>
        <begin position="111"/>
        <end position="131"/>
    </location>
</feature>
<feature type="transmembrane region" description="Helical" evidence="1">
    <location>
        <begin position="79"/>
        <end position="99"/>
    </location>
</feature>
<dbReference type="EMBL" id="FOSN01000003">
    <property type="protein sequence ID" value="SFK19571.1"/>
    <property type="molecule type" value="Genomic_DNA"/>
</dbReference>
<name>A0A1I3XKK3_9HYPH</name>
<evidence type="ECO:0000313" key="3">
    <source>
        <dbReference type="Proteomes" id="UP000198755"/>
    </source>
</evidence>
<keyword evidence="1" id="KW-0472">Membrane</keyword>
<evidence type="ECO:0000256" key="1">
    <source>
        <dbReference type="SAM" id="Phobius"/>
    </source>
</evidence>
<dbReference type="STRING" id="1612308.SAMN05444581_103186"/>
<keyword evidence="3" id="KW-1185">Reference proteome</keyword>
<proteinExistence type="predicted"/>
<dbReference type="Pfam" id="PF03596">
    <property type="entry name" value="Cad"/>
    <property type="match status" value="1"/>
</dbReference>
<feature type="transmembrane region" description="Helical" evidence="1">
    <location>
        <begin position="151"/>
        <end position="173"/>
    </location>
</feature>
<keyword evidence="1" id="KW-1133">Transmembrane helix</keyword>
<reference evidence="2 3" key="1">
    <citation type="submission" date="2016-10" db="EMBL/GenBank/DDBJ databases">
        <authorList>
            <person name="de Groot N.N."/>
        </authorList>
    </citation>
    <scope>NUCLEOTIDE SEQUENCE [LARGE SCALE GENOMIC DNA]</scope>
    <source>
        <strain evidence="2 3">NE2</strain>
    </source>
</reference>
<protein>
    <submittedName>
        <fullName evidence="2">Cadmium resistance protein CadD, predicted permease</fullName>
    </submittedName>
</protein>
<feature type="transmembrane region" description="Helical" evidence="1">
    <location>
        <begin position="47"/>
        <end position="67"/>
    </location>
</feature>
<dbReference type="Proteomes" id="UP000198755">
    <property type="component" value="Unassembled WGS sequence"/>
</dbReference>
<dbReference type="OrthoDB" id="7708983at2"/>
<accession>A0A1I3XKK3</accession>
<evidence type="ECO:0000313" key="2">
    <source>
        <dbReference type="EMBL" id="SFK19571.1"/>
    </source>
</evidence>
<dbReference type="InterPro" id="IPR004676">
    <property type="entry name" value="Cd-R_transporter"/>
</dbReference>